<dbReference type="GO" id="GO:0006355">
    <property type="term" value="P:regulation of DNA-templated transcription"/>
    <property type="evidence" value="ECO:0007669"/>
    <property type="project" value="InterPro"/>
</dbReference>
<dbReference type="GO" id="GO:0000160">
    <property type="term" value="P:phosphorelay signal transduction system"/>
    <property type="evidence" value="ECO:0007669"/>
    <property type="project" value="InterPro"/>
</dbReference>
<gene>
    <name evidence="5" type="ORF">GRI58_06010</name>
</gene>
<dbReference type="AlphaFoldDB" id="A0A845AIK4"/>
<keyword evidence="3" id="KW-0812">Transmembrane</keyword>
<dbReference type="Proteomes" id="UP000439780">
    <property type="component" value="Unassembled WGS sequence"/>
</dbReference>
<evidence type="ECO:0000259" key="4">
    <source>
        <dbReference type="PROSITE" id="PS51755"/>
    </source>
</evidence>
<evidence type="ECO:0000313" key="5">
    <source>
        <dbReference type="EMBL" id="MXP28376.1"/>
    </source>
</evidence>
<evidence type="ECO:0000256" key="1">
    <source>
        <dbReference type="ARBA" id="ARBA00023125"/>
    </source>
</evidence>
<dbReference type="Gene3D" id="1.10.10.10">
    <property type="entry name" value="Winged helix-like DNA-binding domain superfamily/Winged helix DNA-binding domain"/>
    <property type="match status" value="1"/>
</dbReference>
<reference evidence="5 6" key="1">
    <citation type="submission" date="2019-12" db="EMBL/GenBank/DDBJ databases">
        <title>Genomic-based taxomic classification of the family Erythrobacteraceae.</title>
        <authorList>
            <person name="Xu L."/>
        </authorList>
    </citation>
    <scope>NUCLEOTIDE SEQUENCE [LARGE SCALE GENOMIC DNA]</scope>
    <source>
        <strain evidence="5 6">KEMB 9005-328</strain>
    </source>
</reference>
<keyword evidence="6" id="KW-1185">Reference proteome</keyword>
<feature type="DNA-binding region" description="OmpR/PhoB-type" evidence="2">
    <location>
        <begin position="1"/>
        <end position="98"/>
    </location>
</feature>
<dbReference type="InterPro" id="IPR016032">
    <property type="entry name" value="Sig_transdc_resp-reg_C-effctor"/>
</dbReference>
<dbReference type="RefSeq" id="WP_160752688.1">
    <property type="nucleotide sequence ID" value="NZ_WTYA01000004.1"/>
</dbReference>
<dbReference type="PROSITE" id="PS51755">
    <property type="entry name" value="OMPR_PHOB"/>
    <property type="match status" value="1"/>
</dbReference>
<sequence length="257" mass="28452">MLAFDDFRLKLDALQIFRGDERLEASPQIIEVLAYLIENRDRTVSRQELLDCFWARSGTGGDAALNTCIKRIRALLDDDVATPRYLQTRPRSGYRFIGSLTEADAPKRGQRLLGYALGGGVLAALAIACIAWGHGGASDPHHRLAIEPVKGICEYVLYPHFNAGLRESFVAQATQILPADYQMVAPGEKADLHARVSVRQTTQRTVVTVTLRNDKDGSILWSKEFAAPTDNNDYVPLQQELAKQMAVSLEGALDRRS</sequence>
<dbReference type="SUPFAM" id="SSF46894">
    <property type="entry name" value="C-terminal effector domain of the bipartite response regulators"/>
    <property type="match status" value="1"/>
</dbReference>
<comment type="caution">
    <text evidence="5">The sequence shown here is derived from an EMBL/GenBank/DDBJ whole genome shotgun (WGS) entry which is preliminary data.</text>
</comment>
<evidence type="ECO:0000256" key="3">
    <source>
        <dbReference type="SAM" id="Phobius"/>
    </source>
</evidence>
<keyword evidence="1 2" id="KW-0238">DNA-binding</keyword>
<dbReference type="OrthoDB" id="54411at2"/>
<name>A0A845AIK4_9SPHN</name>
<dbReference type="Pfam" id="PF00486">
    <property type="entry name" value="Trans_reg_C"/>
    <property type="match status" value="1"/>
</dbReference>
<dbReference type="InterPro" id="IPR001867">
    <property type="entry name" value="OmpR/PhoB-type_DNA-bd"/>
</dbReference>
<dbReference type="GO" id="GO:0003677">
    <property type="term" value="F:DNA binding"/>
    <property type="evidence" value="ECO:0007669"/>
    <property type="project" value="UniProtKB-UniRule"/>
</dbReference>
<evidence type="ECO:0000313" key="6">
    <source>
        <dbReference type="Proteomes" id="UP000439780"/>
    </source>
</evidence>
<feature type="transmembrane region" description="Helical" evidence="3">
    <location>
        <begin position="112"/>
        <end position="133"/>
    </location>
</feature>
<dbReference type="EMBL" id="WTYA01000004">
    <property type="protein sequence ID" value="MXP28376.1"/>
    <property type="molecule type" value="Genomic_DNA"/>
</dbReference>
<dbReference type="SMART" id="SM00862">
    <property type="entry name" value="Trans_reg_C"/>
    <property type="match status" value="1"/>
</dbReference>
<dbReference type="CDD" id="cd00383">
    <property type="entry name" value="trans_reg_C"/>
    <property type="match status" value="1"/>
</dbReference>
<dbReference type="InterPro" id="IPR036388">
    <property type="entry name" value="WH-like_DNA-bd_sf"/>
</dbReference>
<keyword evidence="3" id="KW-1133">Transmembrane helix</keyword>
<feature type="domain" description="OmpR/PhoB-type" evidence="4">
    <location>
        <begin position="1"/>
        <end position="98"/>
    </location>
</feature>
<evidence type="ECO:0000256" key="2">
    <source>
        <dbReference type="PROSITE-ProRule" id="PRU01091"/>
    </source>
</evidence>
<keyword evidence="3" id="KW-0472">Membrane</keyword>
<proteinExistence type="predicted"/>
<protein>
    <recommendedName>
        <fullName evidence="4">OmpR/PhoB-type domain-containing protein</fullName>
    </recommendedName>
</protein>
<accession>A0A845AIK4</accession>
<organism evidence="5 6">
    <name type="scientific">Qipengyuania algicida</name>
    <dbReference type="NCBI Taxonomy" id="1836209"/>
    <lineage>
        <taxon>Bacteria</taxon>
        <taxon>Pseudomonadati</taxon>
        <taxon>Pseudomonadota</taxon>
        <taxon>Alphaproteobacteria</taxon>
        <taxon>Sphingomonadales</taxon>
        <taxon>Erythrobacteraceae</taxon>
        <taxon>Qipengyuania</taxon>
    </lineage>
</organism>